<dbReference type="EMBL" id="SGXF01000004">
    <property type="protein sequence ID" value="RZS94251.1"/>
    <property type="molecule type" value="Genomic_DNA"/>
</dbReference>
<dbReference type="InterPro" id="IPR035906">
    <property type="entry name" value="MetI-like_sf"/>
</dbReference>
<feature type="transmembrane region" description="Helical" evidence="7">
    <location>
        <begin position="210"/>
        <end position="232"/>
    </location>
</feature>
<comment type="similarity">
    <text evidence="7">Belongs to the binding-protein-dependent transport system permease family.</text>
</comment>
<feature type="domain" description="ABC transmembrane type-1" evidence="8">
    <location>
        <begin position="74"/>
        <end position="289"/>
    </location>
</feature>
<dbReference type="CDD" id="cd06261">
    <property type="entry name" value="TM_PBP2"/>
    <property type="match status" value="1"/>
</dbReference>
<evidence type="ECO:0000256" key="5">
    <source>
        <dbReference type="ARBA" id="ARBA00022989"/>
    </source>
</evidence>
<dbReference type="InterPro" id="IPR000515">
    <property type="entry name" value="MetI-like"/>
</dbReference>
<keyword evidence="3" id="KW-1003">Cell membrane</keyword>
<comment type="subcellular location">
    <subcellularLocation>
        <location evidence="1 7">Cell membrane</location>
        <topology evidence="1 7">Multi-pass membrane protein</topology>
    </subcellularLocation>
</comment>
<dbReference type="AlphaFoldDB" id="A0A4Q7P2W3"/>
<evidence type="ECO:0000256" key="3">
    <source>
        <dbReference type="ARBA" id="ARBA00022475"/>
    </source>
</evidence>
<evidence type="ECO:0000259" key="8">
    <source>
        <dbReference type="PROSITE" id="PS50928"/>
    </source>
</evidence>
<feature type="transmembrane region" description="Helical" evidence="7">
    <location>
        <begin position="165"/>
        <end position="189"/>
    </location>
</feature>
<feature type="transmembrane region" description="Helical" evidence="7">
    <location>
        <begin position="78"/>
        <end position="99"/>
    </location>
</feature>
<evidence type="ECO:0000256" key="4">
    <source>
        <dbReference type="ARBA" id="ARBA00022692"/>
    </source>
</evidence>
<dbReference type="PANTHER" id="PTHR43227">
    <property type="entry name" value="BLL4140 PROTEIN"/>
    <property type="match status" value="1"/>
</dbReference>
<proteinExistence type="inferred from homology"/>
<evidence type="ECO:0000256" key="7">
    <source>
        <dbReference type="RuleBase" id="RU363032"/>
    </source>
</evidence>
<dbReference type="GO" id="GO:0055085">
    <property type="term" value="P:transmembrane transport"/>
    <property type="evidence" value="ECO:0007669"/>
    <property type="project" value="InterPro"/>
</dbReference>
<feature type="transmembrane region" description="Helical" evidence="7">
    <location>
        <begin position="12"/>
        <end position="31"/>
    </location>
</feature>
<evidence type="ECO:0000313" key="9">
    <source>
        <dbReference type="EMBL" id="RZS94251.1"/>
    </source>
</evidence>
<keyword evidence="6 7" id="KW-0472">Membrane</keyword>
<dbReference type="SUPFAM" id="SSF161098">
    <property type="entry name" value="MetI-like"/>
    <property type="match status" value="1"/>
</dbReference>
<accession>A0A4Q7P2W3</accession>
<protein>
    <submittedName>
        <fullName evidence="9">Carbohydrate ABC transporter membrane protein 1 (CUT1 family)</fullName>
    </submittedName>
</protein>
<dbReference type="Gene3D" id="1.10.3720.10">
    <property type="entry name" value="MetI-like"/>
    <property type="match status" value="1"/>
</dbReference>
<dbReference type="GO" id="GO:0005886">
    <property type="term" value="C:plasma membrane"/>
    <property type="evidence" value="ECO:0007669"/>
    <property type="project" value="UniProtKB-SubCell"/>
</dbReference>
<organism evidence="9 10">
    <name type="scientific">Cuneatibacter caecimuris</name>
    <dbReference type="NCBI Taxonomy" id="1796618"/>
    <lineage>
        <taxon>Bacteria</taxon>
        <taxon>Bacillati</taxon>
        <taxon>Bacillota</taxon>
        <taxon>Clostridia</taxon>
        <taxon>Lachnospirales</taxon>
        <taxon>Lachnospiraceae</taxon>
        <taxon>Cuneatibacter</taxon>
    </lineage>
</organism>
<dbReference type="PROSITE" id="PS50928">
    <property type="entry name" value="ABC_TM1"/>
    <property type="match status" value="1"/>
</dbReference>
<feature type="transmembrane region" description="Helical" evidence="7">
    <location>
        <begin position="238"/>
        <end position="259"/>
    </location>
</feature>
<feature type="transmembrane region" description="Helical" evidence="7">
    <location>
        <begin position="271"/>
        <end position="292"/>
    </location>
</feature>
<reference evidence="9 10" key="1">
    <citation type="submission" date="2019-02" db="EMBL/GenBank/DDBJ databases">
        <title>Genomic Encyclopedia of Type Strains, Phase IV (KMG-IV): sequencing the most valuable type-strain genomes for metagenomic binning, comparative biology and taxonomic classification.</title>
        <authorList>
            <person name="Goeker M."/>
        </authorList>
    </citation>
    <scope>NUCLEOTIDE SEQUENCE [LARGE SCALE GENOMIC DNA]</scope>
    <source>
        <strain evidence="9 10">DSM 29486</strain>
    </source>
</reference>
<dbReference type="Pfam" id="PF00528">
    <property type="entry name" value="BPD_transp_1"/>
    <property type="match status" value="1"/>
</dbReference>
<feature type="transmembrane region" description="Helical" evidence="7">
    <location>
        <begin position="120"/>
        <end position="145"/>
    </location>
</feature>
<name>A0A4Q7P2W3_9FIRM</name>
<comment type="caution">
    <text evidence="9">The sequence shown here is derived from an EMBL/GenBank/DDBJ whole genome shotgun (WGS) entry which is preliminary data.</text>
</comment>
<evidence type="ECO:0000313" key="10">
    <source>
        <dbReference type="Proteomes" id="UP000292927"/>
    </source>
</evidence>
<sequence length="302" mass="34326">MNQKKRRLYRNRYLFLMMLPALVLLIVYRYIPMAGLVIAFKKFSFAKGIFGSDWVGLDNFIFLFTKHPQFLQLVWNTLAINLLKLMFYFPVPVILALLLNELKSARLKKWIQTTIYLPHFVSWVVFGSIIIQFLMPSTGIVNAIIKMFGGEPIFFLAEPKYFRGIVVITEIIKSAGWGTILYLAALTSINPELYEAASIDGASRWQKMRFVTLPGISGTIVVLLLLEIGRMMDVGFEQIYVLANTQVYLVGDVLSTYIYRIGVGQAQFSITTAIGLFQSVVGLILIASANFTCKKLFDKNLW</sequence>
<evidence type="ECO:0000256" key="2">
    <source>
        <dbReference type="ARBA" id="ARBA00022448"/>
    </source>
</evidence>
<keyword evidence="5 7" id="KW-1133">Transmembrane helix</keyword>
<dbReference type="InterPro" id="IPR050809">
    <property type="entry name" value="UgpAE/MalFG_permease"/>
</dbReference>
<dbReference type="Proteomes" id="UP000292927">
    <property type="component" value="Unassembled WGS sequence"/>
</dbReference>
<evidence type="ECO:0000256" key="6">
    <source>
        <dbReference type="ARBA" id="ARBA00023136"/>
    </source>
</evidence>
<evidence type="ECO:0000256" key="1">
    <source>
        <dbReference type="ARBA" id="ARBA00004651"/>
    </source>
</evidence>
<keyword evidence="2 7" id="KW-0813">Transport</keyword>
<dbReference type="RefSeq" id="WP_243647569.1">
    <property type="nucleotide sequence ID" value="NZ_SGXF01000004.1"/>
</dbReference>
<dbReference type="PANTHER" id="PTHR43227:SF11">
    <property type="entry name" value="BLL4140 PROTEIN"/>
    <property type="match status" value="1"/>
</dbReference>
<keyword evidence="4 7" id="KW-0812">Transmembrane</keyword>
<gene>
    <name evidence="9" type="ORF">EV209_2089</name>
</gene>
<keyword evidence="10" id="KW-1185">Reference proteome</keyword>